<reference evidence="1 2" key="1">
    <citation type="submission" date="2020-03" db="EMBL/GenBank/DDBJ databases">
        <title>Draft Genome Sequence of Cudoniella acicularis.</title>
        <authorList>
            <person name="Buettner E."/>
            <person name="Kellner H."/>
        </authorList>
    </citation>
    <scope>NUCLEOTIDE SEQUENCE [LARGE SCALE GENOMIC DNA]</scope>
    <source>
        <strain evidence="1 2">DSM 108380</strain>
    </source>
</reference>
<dbReference type="OrthoDB" id="4227234at2759"/>
<evidence type="ECO:0008006" key="3">
    <source>
        <dbReference type="Google" id="ProtNLM"/>
    </source>
</evidence>
<gene>
    <name evidence="1" type="ORF">G7Y89_g13712</name>
</gene>
<name>A0A8H4R7Q7_9HELO</name>
<comment type="caution">
    <text evidence="1">The sequence shown here is derived from an EMBL/GenBank/DDBJ whole genome shotgun (WGS) entry which is preliminary data.</text>
</comment>
<organism evidence="1 2">
    <name type="scientific">Cudoniella acicularis</name>
    <dbReference type="NCBI Taxonomy" id="354080"/>
    <lineage>
        <taxon>Eukaryota</taxon>
        <taxon>Fungi</taxon>
        <taxon>Dikarya</taxon>
        <taxon>Ascomycota</taxon>
        <taxon>Pezizomycotina</taxon>
        <taxon>Leotiomycetes</taxon>
        <taxon>Helotiales</taxon>
        <taxon>Tricladiaceae</taxon>
        <taxon>Cudoniella</taxon>
    </lineage>
</organism>
<proteinExistence type="predicted"/>
<protein>
    <recommendedName>
        <fullName evidence="3">RING-type domain-containing protein</fullName>
    </recommendedName>
</protein>
<evidence type="ECO:0000313" key="2">
    <source>
        <dbReference type="Proteomes" id="UP000566819"/>
    </source>
</evidence>
<evidence type="ECO:0000313" key="1">
    <source>
        <dbReference type="EMBL" id="KAF4624458.1"/>
    </source>
</evidence>
<accession>A0A8H4R7Q7</accession>
<sequence length="396" mass="43326">MASLYESYDLPSVLNLYPEVSGFTCVGITQRGLRCRQSFIAHRDLQEASNVLTWLRNNIHLYPSPVDVLPTLRRLAELTLCPRWHRYDRPGTPSQAEAVATRWLNSIQTSNSTRTYPTAAYQYQTQPSLPSLLPQPNSNATLLPHLVLPQRYQEPAMTFLPVHSTTQHNIPSQSSWGSQTQVQSTQPMPIPLTRNYIQPSSSPPSNIQSDAIAPQVSSTSAEISLDVNPSQVNLTITVSFNGQNQSSTTVVQHFPANARSLNTTISFSSVPSGSFISGILSSPQTTHVPVPPAPVVLPPGAESSSSGSYAPVTAFAPAPPNLHSPLPPSSQRVEPHAAVLRRPLPDTCCVCLETINNASDAVWCRSTCGQNICTECFETWNRDQSSLGRLVRCVYW</sequence>
<dbReference type="Proteomes" id="UP000566819">
    <property type="component" value="Unassembled WGS sequence"/>
</dbReference>
<keyword evidence="2" id="KW-1185">Reference proteome</keyword>
<dbReference type="EMBL" id="JAAMPI010001651">
    <property type="protein sequence ID" value="KAF4624458.1"/>
    <property type="molecule type" value="Genomic_DNA"/>
</dbReference>
<dbReference type="SUPFAM" id="SSF57850">
    <property type="entry name" value="RING/U-box"/>
    <property type="match status" value="1"/>
</dbReference>
<dbReference type="AlphaFoldDB" id="A0A8H4R7Q7"/>